<keyword evidence="3" id="KW-0472">Membrane</keyword>
<feature type="domain" description="Response regulatory" evidence="5">
    <location>
        <begin position="823"/>
        <end position="951"/>
    </location>
</feature>
<dbReference type="SMART" id="SM00387">
    <property type="entry name" value="HATPase_c"/>
    <property type="match status" value="1"/>
</dbReference>
<dbReference type="InterPro" id="IPR036890">
    <property type="entry name" value="HATPase_C_sf"/>
</dbReference>
<evidence type="ECO:0000313" key="6">
    <source>
        <dbReference type="EMBL" id="CDW77828.1"/>
    </source>
</evidence>
<dbReference type="PANTHER" id="PTHR43719">
    <property type="entry name" value="TWO-COMPONENT HISTIDINE KINASE"/>
    <property type="match status" value="1"/>
</dbReference>
<dbReference type="GO" id="GO:0000155">
    <property type="term" value="F:phosphorelay sensor kinase activity"/>
    <property type="evidence" value="ECO:0007669"/>
    <property type="project" value="InterPro"/>
</dbReference>
<evidence type="ECO:0000259" key="5">
    <source>
        <dbReference type="PROSITE" id="PS50110"/>
    </source>
</evidence>
<dbReference type="PROSITE" id="PS50109">
    <property type="entry name" value="HIS_KIN"/>
    <property type="match status" value="1"/>
</dbReference>
<keyword evidence="3" id="KW-1133">Transmembrane helix</keyword>
<dbReference type="InterPro" id="IPR004358">
    <property type="entry name" value="Sig_transdc_His_kin-like_C"/>
</dbReference>
<proteinExistence type="predicted"/>
<dbReference type="InterPro" id="IPR011006">
    <property type="entry name" value="CheY-like_superfamily"/>
</dbReference>
<dbReference type="AlphaFoldDB" id="A0A078AAK5"/>
<dbReference type="PANTHER" id="PTHR43719:SF28">
    <property type="entry name" value="PEROXIDE STRESS-ACTIVATED HISTIDINE KINASE MAK1-RELATED"/>
    <property type="match status" value="1"/>
</dbReference>
<feature type="transmembrane region" description="Helical" evidence="3">
    <location>
        <begin position="38"/>
        <end position="57"/>
    </location>
</feature>
<dbReference type="CDD" id="cd17546">
    <property type="entry name" value="REC_hyHK_CKI1_RcsC-like"/>
    <property type="match status" value="1"/>
</dbReference>
<dbReference type="Pfam" id="PF02518">
    <property type="entry name" value="HATPase_c"/>
    <property type="match status" value="1"/>
</dbReference>
<keyword evidence="7" id="KW-1185">Reference proteome</keyword>
<dbReference type="SMART" id="SM00388">
    <property type="entry name" value="HisKA"/>
    <property type="match status" value="1"/>
</dbReference>
<gene>
    <name evidence="6" type="primary">Contig3693.g3939</name>
    <name evidence="6" type="ORF">STYLEM_6794</name>
</gene>
<evidence type="ECO:0000256" key="2">
    <source>
        <dbReference type="PROSITE-ProRule" id="PRU00169"/>
    </source>
</evidence>
<protein>
    <submittedName>
        <fullName evidence="6">Multi-sensor hybrid histidine kinase</fullName>
    </submittedName>
</protein>
<dbReference type="Gene3D" id="3.40.50.2300">
    <property type="match status" value="1"/>
</dbReference>
<feature type="transmembrane region" description="Helical" evidence="3">
    <location>
        <begin position="142"/>
        <end position="166"/>
    </location>
</feature>
<feature type="modified residue" description="4-aspartylphosphate" evidence="2">
    <location>
        <position position="880"/>
    </location>
</feature>
<organism evidence="6 7">
    <name type="scientific">Stylonychia lemnae</name>
    <name type="common">Ciliate</name>
    <dbReference type="NCBI Taxonomy" id="5949"/>
    <lineage>
        <taxon>Eukaryota</taxon>
        <taxon>Sar</taxon>
        <taxon>Alveolata</taxon>
        <taxon>Ciliophora</taxon>
        <taxon>Intramacronucleata</taxon>
        <taxon>Spirotrichea</taxon>
        <taxon>Stichotrichia</taxon>
        <taxon>Sporadotrichida</taxon>
        <taxon>Oxytrichidae</taxon>
        <taxon>Stylonychinae</taxon>
        <taxon>Stylonychia</taxon>
    </lineage>
</organism>
<dbReference type="PRINTS" id="PR00344">
    <property type="entry name" value="BCTRLSENSOR"/>
</dbReference>
<feature type="transmembrane region" description="Helical" evidence="3">
    <location>
        <begin position="69"/>
        <end position="87"/>
    </location>
</feature>
<dbReference type="CDD" id="cd00082">
    <property type="entry name" value="HisKA"/>
    <property type="match status" value="1"/>
</dbReference>
<dbReference type="Gene3D" id="1.10.287.130">
    <property type="match status" value="1"/>
</dbReference>
<reference evidence="6 7" key="1">
    <citation type="submission" date="2014-06" db="EMBL/GenBank/DDBJ databases">
        <authorList>
            <person name="Swart Estienne"/>
        </authorList>
    </citation>
    <scope>NUCLEOTIDE SEQUENCE [LARGE SCALE GENOMIC DNA]</scope>
    <source>
        <strain evidence="6 7">130c</strain>
    </source>
</reference>
<keyword evidence="1 2" id="KW-0597">Phosphoprotein</keyword>
<evidence type="ECO:0000256" key="3">
    <source>
        <dbReference type="SAM" id="Phobius"/>
    </source>
</evidence>
<dbReference type="InterPro" id="IPR050956">
    <property type="entry name" value="2C_system_His_kinase"/>
</dbReference>
<keyword evidence="6" id="KW-0418">Kinase</keyword>
<dbReference type="InterPro" id="IPR003661">
    <property type="entry name" value="HisK_dim/P_dom"/>
</dbReference>
<dbReference type="SUPFAM" id="SSF47384">
    <property type="entry name" value="Homodimeric domain of signal transducing histidine kinase"/>
    <property type="match status" value="1"/>
</dbReference>
<dbReference type="InterPro" id="IPR005467">
    <property type="entry name" value="His_kinase_dom"/>
</dbReference>
<dbReference type="SMART" id="SM00448">
    <property type="entry name" value="REC"/>
    <property type="match status" value="1"/>
</dbReference>
<keyword evidence="3" id="KW-0812">Transmembrane</keyword>
<keyword evidence="6" id="KW-0808">Transferase</keyword>
<dbReference type="InParanoid" id="A0A078AAK5"/>
<dbReference type="InterPro" id="IPR003594">
    <property type="entry name" value="HATPase_dom"/>
</dbReference>
<dbReference type="PROSITE" id="PS50110">
    <property type="entry name" value="RESPONSE_REGULATORY"/>
    <property type="match status" value="1"/>
</dbReference>
<dbReference type="InterPro" id="IPR001789">
    <property type="entry name" value="Sig_transdc_resp-reg_receiver"/>
</dbReference>
<dbReference type="InterPro" id="IPR036097">
    <property type="entry name" value="HisK_dim/P_sf"/>
</dbReference>
<feature type="domain" description="Histidine kinase" evidence="4">
    <location>
        <begin position="402"/>
        <end position="665"/>
    </location>
</feature>
<dbReference type="SUPFAM" id="SSF55874">
    <property type="entry name" value="ATPase domain of HSP90 chaperone/DNA topoisomerase II/histidine kinase"/>
    <property type="match status" value="1"/>
</dbReference>
<evidence type="ECO:0000256" key="1">
    <source>
        <dbReference type="ARBA" id="ARBA00022553"/>
    </source>
</evidence>
<dbReference type="Proteomes" id="UP000039865">
    <property type="component" value="Unassembled WGS sequence"/>
</dbReference>
<evidence type="ECO:0000313" key="7">
    <source>
        <dbReference type="Proteomes" id="UP000039865"/>
    </source>
</evidence>
<dbReference type="EMBL" id="CCKQ01006511">
    <property type="protein sequence ID" value="CDW77828.1"/>
    <property type="molecule type" value="Genomic_DNA"/>
</dbReference>
<sequence length="962" mass="110757">MISSLETSSSLSKLFDTDFEMHRQSLSFAGISLTKDKGILAIIGIIFVCRCTIASIIDQCSPTIHENIMKAMLVMIILFLYLVHKYFGSYKKFIHILAVPFILAVVVKKHFDVEASTFHLGECFCTFLLITVFSSLNSPLQYYTVQLINILCIGTFYVTMIVRYGIHQIGFEFYYNMTLSLALIAFIHRQKDSLLKSNFINTSLSQMRERKWKSILSQLTEGVLILEKREKYDQIRVFFSNASLSQIAQIQPRNQGLSKEFLEQNYILENQGSSSKKKQAGRKFSDQSNGSIEYKLDQIFQDVHFQYAFNSPVIKEGIKHRSSLKLQDHLIQLYEEFSDSPTGTQFKEFIKISSSRRVLELQIQKIEDDKEQVLFLFKEVSSYKRLQFTKTKEKFTNLFLNTTAHNLFTPINGMIGVSQMLEKEIETNQQALKYISMINNCLSGLVFTVHNIMELSKIRLNNFKTVPKYINIYDKINNILEILEDQINQKNLRIDNQCTDILINTEIEIDEPRFGLVLYNILSNSVKYTRPNDQIIIRAKLVRYHEMVLEKEAIRQQQEYGSSVVTNSDASLSVASTVKDPIRESAEYLKVTIRDTGLGMKDDVIKGLFELFGNCKMSNNVNQQGIGLGLTVSNQICKQLGGSLFIESSEPKKGSKFTFYIPIQLYNHLQSSFSNFNKINSFRSNSGSIPMSINSGYFNSRQESKIIHRQNLSSQVFNTEPSYKNQQTYPFKPAKKKSNKSQFCKLEVDYDNIESDDSLENQALQESILVNLESDEEENKTQQDELFFPDSPLVKGKSFENYNTQKLPNQSSLVLQQLEDNIEVLIVDDTNFNLEVLQMMLQSQFNLMSEIAFSGEEALQKIQERVFNNNLPCYKLIIMDINMPGMDGVTCTQQIRKFLLESYENLEDPYIVAHTAITQDQFGDYRSKGFDDFLCKPVFYTKLEQIVNVSLYQNSGSKHYRS</sequence>
<dbReference type="Gene3D" id="3.30.565.10">
    <property type="entry name" value="Histidine kinase-like ATPase, C-terminal domain"/>
    <property type="match status" value="1"/>
</dbReference>
<accession>A0A078AAK5</accession>
<dbReference type="Pfam" id="PF00512">
    <property type="entry name" value="HisKA"/>
    <property type="match status" value="1"/>
</dbReference>
<name>A0A078AAK5_STYLE</name>
<dbReference type="Pfam" id="PF00072">
    <property type="entry name" value="Response_reg"/>
    <property type="match status" value="1"/>
</dbReference>
<feature type="transmembrane region" description="Helical" evidence="3">
    <location>
        <begin position="118"/>
        <end position="136"/>
    </location>
</feature>
<dbReference type="SUPFAM" id="SSF52172">
    <property type="entry name" value="CheY-like"/>
    <property type="match status" value="1"/>
</dbReference>
<dbReference type="OrthoDB" id="297641at2759"/>
<evidence type="ECO:0000259" key="4">
    <source>
        <dbReference type="PROSITE" id="PS50109"/>
    </source>
</evidence>